<evidence type="ECO:0000313" key="3">
    <source>
        <dbReference type="EMBL" id="OBP82901.1"/>
    </source>
</evidence>
<protein>
    <recommendedName>
        <fullName evidence="2">Zinc-ribbon domain-containing protein</fullName>
    </recommendedName>
</protein>
<dbReference type="InterPro" id="IPR031321">
    <property type="entry name" value="UCP012641"/>
</dbReference>
<dbReference type="Pfam" id="PF15887">
    <property type="entry name" value="Peptidase_Mx"/>
    <property type="match status" value="1"/>
</dbReference>
<feature type="region of interest" description="Disordered" evidence="1">
    <location>
        <begin position="278"/>
        <end position="298"/>
    </location>
</feature>
<dbReference type="RefSeq" id="WP_032932285.1">
    <property type="nucleotide sequence ID" value="NZ_LZTH01000034.1"/>
</dbReference>
<dbReference type="Proteomes" id="UP000093748">
    <property type="component" value="Unassembled WGS sequence"/>
</dbReference>
<dbReference type="AlphaFoldDB" id="A0A1A5K3G6"/>
<proteinExistence type="predicted"/>
<accession>A0A1A5K3G6</accession>
<dbReference type="InterPro" id="IPR011201">
    <property type="entry name" value="Zinc-ribbon_6_bact"/>
</dbReference>
<evidence type="ECO:0000256" key="1">
    <source>
        <dbReference type="SAM" id="MobiDB-lite"/>
    </source>
</evidence>
<dbReference type="EMBL" id="LZTJ01000001">
    <property type="protein sequence ID" value="OBP82901.1"/>
    <property type="molecule type" value="Genomic_DNA"/>
</dbReference>
<gene>
    <name evidence="3" type="ORF">BAE39_05085</name>
</gene>
<feature type="domain" description="Zinc-ribbon" evidence="2">
    <location>
        <begin position="3"/>
        <end position="79"/>
    </location>
</feature>
<evidence type="ECO:0000313" key="4">
    <source>
        <dbReference type="Proteomes" id="UP000093748"/>
    </source>
</evidence>
<comment type="caution">
    <text evidence="3">The sequence shown here is derived from an EMBL/GenBank/DDBJ whole genome shotgun (WGS) entry which is preliminary data.</text>
</comment>
<reference evidence="4" key="1">
    <citation type="submission" date="2016-06" db="EMBL/GenBank/DDBJ databases">
        <title>NZP2037 Pacbio-Illumina hybrid assembly.</title>
        <authorList>
            <person name="Ramsay J.P."/>
        </authorList>
    </citation>
    <scope>NUCLEOTIDE SEQUENCE [LARGE SCALE GENOMIC DNA]</scope>
    <source>
        <strain evidence="4">R7ANS::ICEMlSym2042</strain>
    </source>
</reference>
<dbReference type="PIRSF" id="PIRSF012641">
    <property type="entry name" value="UCP012641"/>
    <property type="match status" value="1"/>
</dbReference>
<organism evidence="3 4">
    <name type="scientific">Rhizobium loti</name>
    <name type="common">Mesorhizobium loti</name>
    <dbReference type="NCBI Taxonomy" id="381"/>
    <lineage>
        <taxon>Bacteria</taxon>
        <taxon>Pseudomonadati</taxon>
        <taxon>Pseudomonadota</taxon>
        <taxon>Alphaproteobacteria</taxon>
        <taxon>Hyphomicrobiales</taxon>
        <taxon>Phyllobacteriaceae</taxon>
        <taxon>Mesorhizobium</taxon>
    </lineage>
</organism>
<dbReference type="OrthoDB" id="256753at2"/>
<evidence type="ECO:0000259" key="2">
    <source>
        <dbReference type="Pfam" id="PF10005"/>
    </source>
</evidence>
<dbReference type="Gene3D" id="3.40.390.70">
    <property type="match status" value="1"/>
</dbReference>
<name>A0A1A5K3G6_RHILI</name>
<dbReference type="GeneID" id="66681204"/>
<dbReference type="Pfam" id="PF10005">
    <property type="entry name" value="Zn_ribbon_DZR_6"/>
    <property type="match status" value="1"/>
</dbReference>
<sequence length="365" mass="40761">MKLFDCPHCGHRLYFENAQCLNCSSLVLYDPEHARFALSGADGIFQCTNADECACNWMAEPGHGFCRACALNQLIPDLSVDGNRRRWIRVEAAKKRAIYSLLAFGLPVAPKQAPADEAGLAFDFLADPIGGGPGGERILTGHDNGLITLNVAEADSAEREKRRVEMGENYRTLLGHFRHELGHYYWDRLIRDDAQRLDAFRALFGDDRADYEQALTAYYANGAAPDWQQNHISAYATSHPWEDWAETWAHHLHITDTLEMVHALNFPLGRLETVEANDLPRGDTGGELQAAPSEPANTPEPFERILTRWLVLSEASNSINRCMGLPDLYPFVISDVTARKLAFVHELLTGLPKDAGTNRELARAF</sequence>